<accession>A0A933IBY1</accession>
<sequence>MARKRGKRVFFSGNYIGIKDGLSACLQAFSKGGILFLSNAVARERHKDSGHFYIVGGHFYAVGGHFYAVGGHFYAVGGHFYAVGGISTLLAVFLRC</sequence>
<protein>
    <submittedName>
        <fullName evidence="2">Uncharacterized protein</fullName>
    </submittedName>
</protein>
<keyword evidence="1" id="KW-1133">Transmembrane helix</keyword>
<reference evidence="2" key="1">
    <citation type="submission" date="2020-07" db="EMBL/GenBank/DDBJ databases">
        <title>Huge and variable diversity of episymbiotic CPR bacteria and DPANN archaea in groundwater ecosystems.</title>
        <authorList>
            <person name="He C.Y."/>
            <person name="Keren R."/>
            <person name="Whittaker M."/>
            <person name="Farag I.F."/>
            <person name="Doudna J."/>
            <person name="Cate J.H.D."/>
            <person name="Banfield J.F."/>
        </authorList>
    </citation>
    <scope>NUCLEOTIDE SEQUENCE</scope>
    <source>
        <strain evidence="2">NC_groundwater_1520_Pr4_B-0.1um_53_5</strain>
    </source>
</reference>
<feature type="transmembrane region" description="Helical" evidence="1">
    <location>
        <begin position="50"/>
        <end position="68"/>
    </location>
</feature>
<dbReference type="Proteomes" id="UP000736328">
    <property type="component" value="Unassembled WGS sequence"/>
</dbReference>
<gene>
    <name evidence="2" type="ORF">HY768_07160</name>
</gene>
<evidence type="ECO:0000313" key="3">
    <source>
        <dbReference type="Proteomes" id="UP000736328"/>
    </source>
</evidence>
<feature type="transmembrane region" description="Helical" evidence="1">
    <location>
        <begin position="74"/>
        <end position="94"/>
    </location>
</feature>
<keyword evidence="1" id="KW-0812">Transmembrane</keyword>
<dbReference type="AlphaFoldDB" id="A0A933IBY1"/>
<dbReference type="EMBL" id="JACQXR010000093">
    <property type="protein sequence ID" value="MBI4726987.1"/>
    <property type="molecule type" value="Genomic_DNA"/>
</dbReference>
<organism evidence="2 3">
    <name type="scientific">candidate division TA06 bacterium</name>
    <dbReference type="NCBI Taxonomy" id="2250710"/>
    <lineage>
        <taxon>Bacteria</taxon>
        <taxon>Bacteria division TA06</taxon>
    </lineage>
</organism>
<evidence type="ECO:0000313" key="2">
    <source>
        <dbReference type="EMBL" id="MBI4726987.1"/>
    </source>
</evidence>
<keyword evidence="1" id="KW-0472">Membrane</keyword>
<proteinExistence type="predicted"/>
<evidence type="ECO:0000256" key="1">
    <source>
        <dbReference type="SAM" id="Phobius"/>
    </source>
</evidence>
<name>A0A933IBY1_UNCT6</name>
<comment type="caution">
    <text evidence="2">The sequence shown here is derived from an EMBL/GenBank/DDBJ whole genome shotgun (WGS) entry which is preliminary data.</text>
</comment>